<dbReference type="GO" id="GO:0001510">
    <property type="term" value="P:RNA methylation"/>
    <property type="evidence" value="ECO:0007669"/>
    <property type="project" value="InterPro"/>
</dbReference>
<comment type="similarity">
    <text evidence="5">Belongs to the class I-like SAM-binding methyltransferase superfamily. RsmB/NOP family.</text>
</comment>
<dbReference type="GO" id="GO:0008173">
    <property type="term" value="F:RNA methyltransferase activity"/>
    <property type="evidence" value="ECO:0007669"/>
    <property type="project" value="InterPro"/>
</dbReference>
<dbReference type="Proteomes" id="UP000515861">
    <property type="component" value="Chromosome"/>
</dbReference>
<dbReference type="InterPro" id="IPR049560">
    <property type="entry name" value="MeTrfase_RsmB-F_NOP2_cat"/>
</dbReference>
<evidence type="ECO:0000256" key="2">
    <source>
        <dbReference type="ARBA" id="ARBA00022679"/>
    </source>
</evidence>
<feature type="domain" description="SAM-dependent MTase RsmB/NOP-type" evidence="6">
    <location>
        <begin position="118"/>
        <end position="390"/>
    </location>
</feature>
<dbReference type="Gene3D" id="3.40.50.150">
    <property type="entry name" value="Vaccinia Virus protein VP39"/>
    <property type="match status" value="1"/>
</dbReference>
<dbReference type="Pfam" id="PF01189">
    <property type="entry name" value="Methyltr_RsmB-F"/>
    <property type="match status" value="1"/>
</dbReference>
<evidence type="ECO:0000313" key="8">
    <source>
        <dbReference type="Proteomes" id="UP000515861"/>
    </source>
</evidence>
<sequence length="391" mass="41942">MTPAARLQAAAEILDLVTASARDDGPPADAIVTRYFKTRRYAGSKDRRAVRELVFRAIRRTGERPASGRAAIVGLAGDDPDMQPLFGEPRGPDPLIEGEPASPGGIVPAWLQAELSPLVSDDEWPALVERAPLDLRVNAAWTNRDAMLRAFPDAVPTRLSPWGLRLPADSRIDDNGPYADGLIEVQDEGSQLIALACAPVAGMRILDLCAGAGGKALALAAAAPAATILASDSNRNRLAKLPPRAERAGAEIEPRLINPPRELDDLDDWRGQADLVLVDAPCSGSGTWRRNPEARWRLTPDRLDRLVDVQERLLDLASELVRPGGAVVYAVCSLLRAEGAGQAQRFLGLRSGWTAQDVLDGAGRADGPGRLLTPAKDQTDGFFVARFMKPC</sequence>
<feature type="active site" description="Nucleophile" evidence="5">
    <location>
        <position position="332"/>
    </location>
</feature>
<dbReference type="RefSeq" id="WP_187480944.1">
    <property type="nucleotide sequence ID" value="NZ_CP060697.1"/>
</dbReference>
<protein>
    <submittedName>
        <fullName evidence="7">RsmB/NOP family class I SAM-dependent RNA methyltransferase</fullName>
    </submittedName>
</protein>
<evidence type="ECO:0000256" key="1">
    <source>
        <dbReference type="ARBA" id="ARBA00022603"/>
    </source>
</evidence>
<accession>A0A7G9L5U1</accession>
<dbReference type="InterPro" id="IPR023267">
    <property type="entry name" value="RCMT"/>
</dbReference>
<dbReference type="PRINTS" id="PR02008">
    <property type="entry name" value="RCMTFAMILY"/>
</dbReference>
<feature type="binding site" evidence="5">
    <location>
        <position position="279"/>
    </location>
    <ligand>
        <name>S-adenosyl-L-methionine</name>
        <dbReference type="ChEBI" id="CHEBI:59789"/>
    </ligand>
</feature>
<reference evidence="7 8" key="1">
    <citation type="submission" date="2020-08" db="EMBL/GenBank/DDBJ databases">
        <title>Sphingomonas sp. sand1-3 16S ribosomal RNA gene Genome sequencing and assembly.</title>
        <authorList>
            <person name="Kang M."/>
        </authorList>
    </citation>
    <scope>NUCLEOTIDE SEQUENCE [LARGE SCALE GENOMIC DNA]</scope>
    <source>
        <strain evidence="8">sand1-3</strain>
    </source>
</reference>
<evidence type="ECO:0000256" key="3">
    <source>
        <dbReference type="ARBA" id="ARBA00022691"/>
    </source>
</evidence>
<comment type="caution">
    <text evidence="5">Lacks conserved residue(s) required for the propagation of feature annotation.</text>
</comment>
<evidence type="ECO:0000256" key="5">
    <source>
        <dbReference type="PROSITE-ProRule" id="PRU01023"/>
    </source>
</evidence>
<dbReference type="PROSITE" id="PS51686">
    <property type="entry name" value="SAM_MT_RSMB_NOP"/>
    <property type="match status" value="1"/>
</dbReference>
<dbReference type="InterPro" id="IPR029063">
    <property type="entry name" value="SAM-dependent_MTases_sf"/>
</dbReference>
<dbReference type="SUPFAM" id="SSF53335">
    <property type="entry name" value="S-adenosyl-L-methionine-dependent methyltransferases"/>
    <property type="match status" value="1"/>
</dbReference>
<evidence type="ECO:0000259" key="6">
    <source>
        <dbReference type="PROSITE" id="PS51686"/>
    </source>
</evidence>
<dbReference type="EMBL" id="CP060697">
    <property type="protein sequence ID" value="QNM83990.1"/>
    <property type="molecule type" value="Genomic_DNA"/>
</dbReference>
<evidence type="ECO:0000313" key="7">
    <source>
        <dbReference type="EMBL" id="QNM83990.1"/>
    </source>
</evidence>
<feature type="binding site" evidence="5">
    <location>
        <position position="232"/>
    </location>
    <ligand>
        <name>S-adenosyl-L-methionine</name>
        <dbReference type="ChEBI" id="CHEBI:59789"/>
    </ligand>
</feature>
<keyword evidence="8" id="KW-1185">Reference proteome</keyword>
<keyword evidence="4 5" id="KW-0694">RNA-binding</keyword>
<dbReference type="PANTHER" id="PTHR22807:SF53">
    <property type="entry name" value="RIBOSOMAL RNA SMALL SUBUNIT METHYLTRANSFERASE B-RELATED"/>
    <property type="match status" value="1"/>
</dbReference>
<evidence type="ECO:0000256" key="4">
    <source>
        <dbReference type="ARBA" id="ARBA00022884"/>
    </source>
</evidence>
<dbReference type="PANTHER" id="PTHR22807">
    <property type="entry name" value="NOP2 YEAST -RELATED NOL1/NOP2/FMU SUN DOMAIN-CONTAINING"/>
    <property type="match status" value="1"/>
</dbReference>
<keyword evidence="1 5" id="KW-0489">Methyltransferase</keyword>
<keyword evidence="2 5" id="KW-0808">Transferase</keyword>
<proteinExistence type="inferred from homology"/>
<dbReference type="AlphaFoldDB" id="A0A7G9L5U1"/>
<keyword evidence="3 5" id="KW-0949">S-adenosyl-L-methionine</keyword>
<organism evidence="7 8">
    <name type="scientific">Sphingomonas sabuli</name>
    <dbReference type="NCBI Taxonomy" id="2764186"/>
    <lineage>
        <taxon>Bacteria</taxon>
        <taxon>Pseudomonadati</taxon>
        <taxon>Pseudomonadota</taxon>
        <taxon>Alphaproteobacteria</taxon>
        <taxon>Sphingomonadales</taxon>
        <taxon>Sphingomonadaceae</taxon>
        <taxon>Sphingomonas</taxon>
    </lineage>
</organism>
<name>A0A7G9L5U1_9SPHN</name>
<dbReference type="KEGG" id="ssau:H8M03_04480"/>
<gene>
    <name evidence="7" type="ORF">H8M03_04480</name>
</gene>
<dbReference type="GO" id="GO:0003723">
    <property type="term" value="F:RNA binding"/>
    <property type="evidence" value="ECO:0007669"/>
    <property type="project" value="UniProtKB-UniRule"/>
</dbReference>
<dbReference type="InterPro" id="IPR001678">
    <property type="entry name" value="MeTrfase_RsmB-F_NOP2_dom"/>
</dbReference>